<keyword evidence="1" id="KW-0472">Membrane</keyword>
<dbReference type="AlphaFoldDB" id="A0A379CT44"/>
<dbReference type="Proteomes" id="UP000664658">
    <property type="component" value="Unassembled WGS sequence"/>
</dbReference>
<organism evidence="2 3">
    <name type="scientific">Plesiomonas shigelloides</name>
    <name type="common">Aeromonas shigelloides</name>
    <dbReference type="NCBI Taxonomy" id="703"/>
    <lineage>
        <taxon>Bacteria</taxon>
        <taxon>Pseudomonadati</taxon>
        <taxon>Pseudomonadota</taxon>
        <taxon>Gammaproteobacteria</taxon>
        <taxon>Enterobacterales</taxon>
        <taxon>Enterobacteriaceae</taxon>
        <taxon>Plesiomonas</taxon>
    </lineage>
</organism>
<evidence type="ECO:0000313" key="2">
    <source>
        <dbReference type="EMBL" id="MBO1108563.1"/>
    </source>
</evidence>
<dbReference type="EMBL" id="JAFNAA010000009">
    <property type="protein sequence ID" value="MBO1108563.1"/>
    <property type="molecule type" value="Genomic_DNA"/>
</dbReference>
<dbReference type="RefSeq" id="WP_152113028.1">
    <property type="nucleotide sequence ID" value="NZ_JAFNAA010000009.1"/>
</dbReference>
<sequence length="69" mass="8100">MSYEIRMILFLGIFIIASLCLFDVLVDYLLVNYRGGILRVMMRLMMDSPFNYWPGQDEEMLQALCEPLS</sequence>
<feature type="transmembrane region" description="Helical" evidence="1">
    <location>
        <begin position="6"/>
        <end position="31"/>
    </location>
</feature>
<dbReference type="KEGG" id="pshi:SAMEA2665130_2957"/>
<reference evidence="2" key="1">
    <citation type="submission" date="2021-03" db="EMBL/GenBank/DDBJ databases">
        <title>Plesiomonas shigelloides zfcc0051, isolated from zebrafish feces.</title>
        <authorList>
            <person name="Vanderhoek Z."/>
            <person name="Gaulke C."/>
        </authorList>
    </citation>
    <scope>NUCLEOTIDE SEQUENCE</scope>
    <source>
        <strain evidence="2">Zfcc0051</strain>
    </source>
</reference>
<evidence type="ECO:0000313" key="3">
    <source>
        <dbReference type="Proteomes" id="UP000664658"/>
    </source>
</evidence>
<keyword evidence="1" id="KW-0812">Transmembrane</keyword>
<gene>
    <name evidence="2" type="ORF">J2R62_10040</name>
</gene>
<proteinExistence type="predicted"/>
<keyword evidence="1" id="KW-1133">Transmembrane helix</keyword>
<name>A0A379CT44_PLESH</name>
<accession>A0A379CT44</accession>
<protein>
    <submittedName>
        <fullName evidence="2">Uncharacterized protein</fullName>
    </submittedName>
</protein>
<comment type="caution">
    <text evidence="2">The sequence shown here is derived from an EMBL/GenBank/DDBJ whole genome shotgun (WGS) entry which is preliminary data.</text>
</comment>
<evidence type="ECO:0000256" key="1">
    <source>
        <dbReference type="SAM" id="Phobius"/>
    </source>
</evidence>